<evidence type="ECO:0000313" key="2">
    <source>
        <dbReference type="EMBL" id="EYC37485.1"/>
    </source>
</evidence>
<keyword evidence="3" id="KW-1185">Reference proteome</keyword>
<sequence length="95" mass="10942">MIAHPFKWPRDEAEGETDHPRRRHSPDHYHPQDARRSGPLSPPKEPTTPSLPMIYRHVVYYYIIRSLYCCHKGKSLVNASPITFIPPTSFTGSSE</sequence>
<feature type="region of interest" description="Disordered" evidence="1">
    <location>
        <begin position="1"/>
        <end position="50"/>
    </location>
</feature>
<reference evidence="3" key="1">
    <citation type="journal article" date="2015" name="Nat. Genet.">
        <title>The genome and transcriptome of the zoonotic hookworm Ancylostoma ceylanicum identify infection-specific gene families.</title>
        <authorList>
            <person name="Schwarz E.M."/>
            <person name="Hu Y."/>
            <person name="Antoshechkin I."/>
            <person name="Miller M.M."/>
            <person name="Sternberg P.W."/>
            <person name="Aroian R.V."/>
        </authorList>
    </citation>
    <scope>NUCLEOTIDE SEQUENCE</scope>
    <source>
        <strain evidence="3">HY135</strain>
    </source>
</reference>
<evidence type="ECO:0000256" key="1">
    <source>
        <dbReference type="SAM" id="MobiDB-lite"/>
    </source>
</evidence>
<dbReference type="AlphaFoldDB" id="A0A016WCY4"/>
<feature type="compositionally biased region" description="Basic and acidic residues" evidence="1">
    <location>
        <begin position="26"/>
        <end position="36"/>
    </location>
</feature>
<gene>
    <name evidence="2" type="primary">Acey_s0787.g2352</name>
    <name evidence="2" type="ORF">Y032_0787g2352</name>
</gene>
<comment type="caution">
    <text evidence="2">The sequence shown here is derived from an EMBL/GenBank/DDBJ whole genome shotgun (WGS) entry which is preliminary data.</text>
</comment>
<proteinExistence type="predicted"/>
<dbReference type="Proteomes" id="UP000024635">
    <property type="component" value="Unassembled WGS sequence"/>
</dbReference>
<organism evidence="2 3">
    <name type="scientific">Ancylostoma ceylanicum</name>
    <dbReference type="NCBI Taxonomy" id="53326"/>
    <lineage>
        <taxon>Eukaryota</taxon>
        <taxon>Metazoa</taxon>
        <taxon>Ecdysozoa</taxon>
        <taxon>Nematoda</taxon>
        <taxon>Chromadorea</taxon>
        <taxon>Rhabditida</taxon>
        <taxon>Rhabditina</taxon>
        <taxon>Rhabditomorpha</taxon>
        <taxon>Strongyloidea</taxon>
        <taxon>Ancylostomatidae</taxon>
        <taxon>Ancylostomatinae</taxon>
        <taxon>Ancylostoma</taxon>
    </lineage>
</organism>
<protein>
    <submittedName>
        <fullName evidence="2">Uncharacterized protein</fullName>
    </submittedName>
</protein>
<evidence type="ECO:0000313" key="3">
    <source>
        <dbReference type="Proteomes" id="UP000024635"/>
    </source>
</evidence>
<accession>A0A016WCY4</accession>
<name>A0A016WCY4_9BILA</name>
<dbReference type="EMBL" id="JARK01000387">
    <property type="protein sequence ID" value="EYC37485.1"/>
    <property type="molecule type" value="Genomic_DNA"/>
</dbReference>
<feature type="compositionally biased region" description="Basic and acidic residues" evidence="1">
    <location>
        <begin position="8"/>
        <end position="19"/>
    </location>
</feature>